<name>A0A5N6PKF1_9ASTR</name>
<reference evidence="1 2" key="1">
    <citation type="submission" date="2019-05" db="EMBL/GenBank/DDBJ databases">
        <title>Mikania micrantha, genome provides insights into the molecular mechanism of rapid growth.</title>
        <authorList>
            <person name="Liu B."/>
        </authorList>
    </citation>
    <scope>NUCLEOTIDE SEQUENCE [LARGE SCALE GENOMIC DNA]</scope>
    <source>
        <strain evidence="1">NLD-2019</strain>
        <tissue evidence="1">Leaf</tissue>
    </source>
</reference>
<protein>
    <submittedName>
        <fullName evidence="1">Uncharacterized protein</fullName>
    </submittedName>
</protein>
<sequence length="182" mass="20891">MGRKEAEWLLPIVDLLPTDGHPAPIVDLRPAAHPVSLPPSLRHITAVTLHVAAPTTYAASSSAGNYGWNDYGCSRWTGRSLLNRGLSQCTQQNWPMKNIDYRGDFGYLRRNGPYLIDMVCRRNYHWTCKYYLVIFHCLLVQWVWTSGWDTLQREVKGLVYQTQIPHVLVWFQAGTLGIKLFF</sequence>
<dbReference type="AlphaFoldDB" id="A0A5N6PKF1"/>
<proteinExistence type="predicted"/>
<evidence type="ECO:0000313" key="1">
    <source>
        <dbReference type="EMBL" id="KAD6454972.1"/>
    </source>
</evidence>
<gene>
    <name evidence="1" type="ORF">E3N88_09678</name>
</gene>
<organism evidence="1 2">
    <name type="scientific">Mikania micrantha</name>
    <name type="common">bitter vine</name>
    <dbReference type="NCBI Taxonomy" id="192012"/>
    <lineage>
        <taxon>Eukaryota</taxon>
        <taxon>Viridiplantae</taxon>
        <taxon>Streptophyta</taxon>
        <taxon>Embryophyta</taxon>
        <taxon>Tracheophyta</taxon>
        <taxon>Spermatophyta</taxon>
        <taxon>Magnoliopsida</taxon>
        <taxon>eudicotyledons</taxon>
        <taxon>Gunneridae</taxon>
        <taxon>Pentapetalae</taxon>
        <taxon>asterids</taxon>
        <taxon>campanulids</taxon>
        <taxon>Asterales</taxon>
        <taxon>Asteraceae</taxon>
        <taxon>Asteroideae</taxon>
        <taxon>Heliantheae alliance</taxon>
        <taxon>Eupatorieae</taxon>
        <taxon>Mikania</taxon>
    </lineage>
</organism>
<accession>A0A5N6PKF1</accession>
<comment type="caution">
    <text evidence="1">The sequence shown here is derived from an EMBL/GenBank/DDBJ whole genome shotgun (WGS) entry which is preliminary data.</text>
</comment>
<evidence type="ECO:0000313" key="2">
    <source>
        <dbReference type="Proteomes" id="UP000326396"/>
    </source>
</evidence>
<dbReference type="EMBL" id="SZYD01000004">
    <property type="protein sequence ID" value="KAD6454972.1"/>
    <property type="molecule type" value="Genomic_DNA"/>
</dbReference>
<keyword evidence="2" id="KW-1185">Reference proteome</keyword>
<dbReference type="Proteomes" id="UP000326396">
    <property type="component" value="Linkage Group LG12"/>
</dbReference>